<keyword evidence="2" id="KW-1185">Reference proteome</keyword>
<reference evidence="3" key="2">
    <citation type="submission" date="2020-04" db="EMBL/GenBank/DDBJ databases">
        <authorList>
            <consortium name="NCBI Genome Project"/>
        </authorList>
    </citation>
    <scope>NUCLEOTIDE SEQUENCE</scope>
    <source>
        <strain evidence="3">CBS 304.34</strain>
    </source>
</reference>
<dbReference type="RefSeq" id="XP_033578558.1">
    <property type="nucleotide sequence ID" value="XM_033719658.1"/>
</dbReference>
<dbReference type="AlphaFoldDB" id="A0A6A6YU89"/>
<dbReference type="EMBL" id="MU003698">
    <property type="protein sequence ID" value="KAF2811594.1"/>
    <property type="molecule type" value="Genomic_DNA"/>
</dbReference>
<dbReference type="OrthoDB" id="3649348at2759"/>
<name>A0A6A6YU89_9PEZI</name>
<gene>
    <name evidence="1 3" type="ORF">BDZ99DRAFT_461616</name>
</gene>
<evidence type="ECO:0000313" key="1">
    <source>
        <dbReference type="EMBL" id="KAF2811594.1"/>
    </source>
</evidence>
<dbReference type="GeneID" id="54460551"/>
<dbReference type="Proteomes" id="UP000504636">
    <property type="component" value="Unplaced"/>
</dbReference>
<protein>
    <submittedName>
        <fullName evidence="1 3">Uncharacterized protein</fullName>
    </submittedName>
</protein>
<organism evidence="1">
    <name type="scientific">Mytilinidion resinicola</name>
    <dbReference type="NCBI Taxonomy" id="574789"/>
    <lineage>
        <taxon>Eukaryota</taxon>
        <taxon>Fungi</taxon>
        <taxon>Dikarya</taxon>
        <taxon>Ascomycota</taxon>
        <taxon>Pezizomycotina</taxon>
        <taxon>Dothideomycetes</taxon>
        <taxon>Pleosporomycetidae</taxon>
        <taxon>Mytilinidiales</taxon>
        <taxon>Mytilinidiaceae</taxon>
        <taxon>Mytilinidion</taxon>
    </lineage>
</organism>
<sequence length="154" mass="16309">MTTAAPIPVVICGARAETAKSVIAGLAPEYEVIHVILSTSVGVAALPSILSCADPSAENSELEPILGSHNYSAPPFAIIAGGGHDDSSVASMQASVRDHKVQVPWLRHDPSKPAPPVGPEYGKHVVKRVRECLEQLLAKSPTELDEVRGKVVWY</sequence>
<evidence type="ECO:0000313" key="2">
    <source>
        <dbReference type="Proteomes" id="UP000504636"/>
    </source>
</evidence>
<reference evidence="1 3" key="1">
    <citation type="journal article" date="2020" name="Stud. Mycol.">
        <title>101 Dothideomycetes genomes: a test case for predicting lifestyles and emergence of pathogens.</title>
        <authorList>
            <person name="Haridas S."/>
            <person name="Albert R."/>
            <person name="Binder M."/>
            <person name="Bloem J."/>
            <person name="Labutti K."/>
            <person name="Salamov A."/>
            <person name="Andreopoulos B."/>
            <person name="Baker S."/>
            <person name="Barry K."/>
            <person name="Bills G."/>
            <person name="Bluhm B."/>
            <person name="Cannon C."/>
            <person name="Castanera R."/>
            <person name="Culley D."/>
            <person name="Daum C."/>
            <person name="Ezra D."/>
            <person name="Gonzalez J."/>
            <person name="Henrissat B."/>
            <person name="Kuo A."/>
            <person name="Liang C."/>
            <person name="Lipzen A."/>
            <person name="Lutzoni F."/>
            <person name="Magnuson J."/>
            <person name="Mondo S."/>
            <person name="Nolan M."/>
            <person name="Ohm R."/>
            <person name="Pangilinan J."/>
            <person name="Park H.-J."/>
            <person name="Ramirez L."/>
            <person name="Alfaro M."/>
            <person name="Sun H."/>
            <person name="Tritt A."/>
            <person name="Yoshinaga Y."/>
            <person name="Zwiers L.-H."/>
            <person name="Turgeon B."/>
            <person name="Goodwin S."/>
            <person name="Spatafora J."/>
            <person name="Crous P."/>
            <person name="Grigoriev I."/>
        </authorList>
    </citation>
    <scope>NUCLEOTIDE SEQUENCE</scope>
    <source>
        <strain evidence="1 3">CBS 304.34</strain>
    </source>
</reference>
<reference evidence="3" key="3">
    <citation type="submission" date="2025-04" db="UniProtKB">
        <authorList>
            <consortium name="RefSeq"/>
        </authorList>
    </citation>
    <scope>IDENTIFICATION</scope>
    <source>
        <strain evidence="3">CBS 304.34</strain>
    </source>
</reference>
<evidence type="ECO:0000313" key="3">
    <source>
        <dbReference type="RefSeq" id="XP_033578558.1"/>
    </source>
</evidence>
<proteinExistence type="predicted"/>
<accession>A0A6A6YU89</accession>